<dbReference type="SUPFAM" id="SSF47384">
    <property type="entry name" value="Homodimeric domain of signal transducing histidine kinase"/>
    <property type="match status" value="1"/>
</dbReference>
<dbReference type="PRINTS" id="PR00344">
    <property type="entry name" value="BCTRLSENSOR"/>
</dbReference>
<keyword evidence="9" id="KW-1133">Transmembrane helix</keyword>
<dbReference type="PROSITE" id="PS50109">
    <property type="entry name" value="HIS_KIN"/>
    <property type="match status" value="1"/>
</dbReference>
<comment type="catalytic activity">
    <reaction evidence="1">
        <text>ATP + protein L-histidine = ADP + protein N-phospho-L-histidine.</text>
        <dbReference type="EC" id="2.7.13.3"/>
    </reaction>
</comment>
<dbReference type="SMART" id="SM00388">
    <property type="entry name" value="HisKA"/>
    <property type="match status" value="1"/>
</dbReference>
<reference evidence="12 13" key="1">
    <citation type="journal article" date="2023" name="Ecotoxicol. Environ. Saf.">
        <title>Mercury remediation potential of mercury-resistant strain Rheinheimera metallidurans sp. nov. isolated from a municipal waste dumping site.</title>
        <authorList>
            <person name="Yadav V."/>
            <person name="Manjhi A."/>
            <person name="Vadakedath N."/>
        </authorList>
    </citation>
    <scope>NUCLEOTIDE SEQUENCE [LARGE SCALE GENOMIC DNA]</scope>
    <source>
        <strain evidence="12 13">E-49</strain>
    </source>
</reference>
<dbReference type="SUPFAM" id="SSF55874">
    <property type="entry name" value="ATPase domain of HSP90 chaperone/DNA topoisomerase II/histidine kinase"/>
    <property type="match status" value="1"/>
</dbReference>
<evidence type="ECO:0000256" key="9">
    <source>
        <dbReference type="SAM" id="Phobius"/>
    </source>
</evidence>
<evidence type="ECO:0000313" key="12">
    <source>
        <dbReference type="EMBL" id="MEH8017192.1"/>
    </source>
</evidence>
<name>A0ABU8C5R3_9GAMM</name>
<evidence type="ECO:0000256" key="5">
    <source>
        <dbReference type="ARBA" id="ARBA00022741"/>
    </source>
</evidence>
<proteinExistence type="predicted"/>
<evidence type="ECO:0000256" key="1">
    <source>
        <dbReference type="ARBA" id="ARBA00000085"/>
    </source>
</evidence>
<dbReference type="InterPro" id="IPR004358">
    <property type="entry name" value="Sig_transdc_His_kin-like_C"/>
</dbReference>
<organism evidence="12 13">
    <name type="scientific">Rheinheimera muenzenbergensis</name>
    <dbReference type="NCBI Taxonomy" id="1193628"/>
    <lineage>
        <taxon>Bacteria</taxon>
        <taxon>Pseudomonadati</taxon>
        <taxon>Pseudomonadota</taxon>
        <taxon>Gammaproteobacteria</taxon>
        <taxon>Chromatiales</taxon>
        <taxon>Chromatiaceae</taxon>
        <taxon>Rheinheimera</taxon>
    </lineage>
</organism>
<keyword evidence="5" id="KW-0547">Nucleotide-binding</keyword>
<feature type="domain" description="Histidine kinase" evidence="10">
    <location>
        <begin position="229"/>
        <end position="427"/>
    </location>
</feature>
<feature type="transmembrane region" description="Helical" evidence="9">
    <location>
        <begin position="16"/>
        <end position="34"/>
    </location>
</feature>
<dbReference type="InterPro" id="IPR003594">
    <property type="entry name" value="HATPase_dom"/>
</dbReference>
<gene>
    <name evidence="12" type="ORF">MN202_08110</name>
</gene>
<evidence type="ECO:0000256" key="8">
    <source>
        <dbReference type="ARBA" id="ARBA00023012"/>
    </source>
</evidence>
<evidence type="ECO:0000259" key="11">
    <source>
        <dbReference type="PROSITE" id="PS50112"/>
    </source>
</evidence>
<dbReference type="RefSeq" id="WP_335735599.1">
    <property type="nucleotide sequence ID" value="NZ_JALAAR010000005.1"/>
</dbReference>
<keyword evidence="4" id="KW-0808">Transferase</keyword>
<dbReference type="InterPro" id="IPR003661">
    <property type="entry name" value="HisK_dim/P_dom"/>
</dbReference>
<feature type="domain" description="PAS" evidence="11">
    <location>
        <begin position="120"/>
        <end position="156"/>
    </location>
</feature>
<keyword evidence="9" id="KW-0812">Transmembrane</keyword>
<evidence type="ECO:0000256" key="6">
    <source>
        <dbReference type="ARBA" id="ARBA00022777"/>
    </source>
</evidence>
<dbReference type="PANTHER" id="PTHR43065">
    <property type="entry name" value="SENSOR HISTIDINE KINASE"/>
    <property type="match status" value="1"/>
</dbReference>
<dbReference type="InterPro" id="IPR005467">
    <property type="entry name" value="His_kinase_dom"/>
</dbReference>
<protein>
    <recommendedName>
        <fullName evidence="2">histidine kinase</fullName>
        <ecNumber evidence="2">2.7.13.3</ecNumber>
    </recommendedName>
</protein>
<dbReference type="CDD" id="cd00082">
    <property type="entry name" value="HisKA"/>
    <property type="match status" value="1"/>
</dbReference>
<dbReference type="CDD" id="cd00075">
    <property type="entry name" value="HATPase"/>
    <property type="match status" value="1"/>
</dbReference>
<evidence type="ECO:0000256" key="7">
    <source>
        <dbReference type="ARBA" id="ARBA00022840"/>
    </source>
</evidence>
<dbReference type="Gene3D" id="3.30.565.10">
    <property type="entry name" value="Histidine kinase-like ATPase, C-terminal domain"/>
    <property type="match status" value="1"/>
</dbReference>
<evidence type="ECO:0000259" key="10">
    <source>
        <dbReference type="PROSITE" id="PS50109"/>
    </source>
</evidence>
<accession>A0ABU8C5R3</accession>
<keyword evidence="3" id="KW-0597">Phosphoprotein</keyword>
<dbReference type="EC" id="2.7.13.3" evidence="2"/>
<dbReference type="Proteomes" id="UP001375382">
    <property type="component" value="Unassembled WGS sequence"/>
</dbReference>
<keyword evidence="13" id="KW-1185">Reference proteome</keyword>
<dbReference type="Pfam" id="PF02518">
    <property type="entry name" value="HATPase_c"/>
    <property type="match status" value="1"/>
</dbReference>
<evidence type="ECO:0000256" key="2">
    <source>
        <dbReference type="ARBA" id="ARBA00012438"/>
    </source>
</evidence>
<dbReference type="EMBL" id="JALAAR010000005">
    <property type="protein sequence ID" value="MEH8017192.1"/>
    <property type="molecule type" value="Genomic_DNA"/>
</dbReference>
<dbReference type="GO" id="GO:0016301">
    <property type="term" value="F:kinase activity"/>
    <property type="evidence" value="ECO:0007669"/>
    <property type="project" value="UniProtKB-KW"/>
</dbReference>
<sequence length="432" mass="49252">MVWINKRPASLERHSLILSIGLLLCSLAAVVLAGLWFGQWWLWLLLVPAWLLLNKWQFARRRQMLAAFNRASVQLEAMHNQDYSLQAKAAYQTGIAASFQQQLQQLSSQLQQRKSFFDEQQFLLYRLIDQLNTPILVFDHKQQLSYANAEFDSLFGQPWQSLRKASAQRLGLHSEPHWHFADSERQRQWQIRHSRFMDQGQRHQLLVFINIQAALRDTELEAWQQLIRVLSHEIRNSLTPVLALSEQLRPKLTAERDQQALQVIHQRSQHLQDFVSRYSELNKPLSINLQPLCAGDLFAALQPLFSDANLQGSGLSLRFYSDATLLQQVLINLIKNAIEAGSPPGTVLLQFARQHNQLHISINDSGQGISNSRDLFVPFYTTKAQGQGIGLQLCRHIVRQLAGELTLQARSDGQQGCCATISLPWQAADTGS</sequence>
<keyword evidence="9" id="KW-0472">Membrane</keyword>
<dbReference type="PANTHER" id="PTHR43065:SF46">
    <property type="entry name" value="C4-DICARBOXYLATE TRANSPORT SENSOR PROTEIN DCTB"/>
    <property type="match status" value="1"/>
</dbReference>
<evidence type="ECO:0000256" key="3">
    <source>
        <dbReference type="ARBA" id="ARBA00022553"/>
    </source>
</evidence>
<evidence type="ECO:0000256" key="4">
    <source>
        <dbReference type="ARBA" id="ARBA00022679"/>
    </source>
</evidence>
<dbReference type="Gene3D" id="1.10.287.130">
    <property type="match status" value="1"/>
</dbReference>
<evidence type="ECO:0000313" key="13">
    <source>
        <dbReference type="Proteomes" id="UP001375382"/>
    </source>
</evidence>
<dbReference type="InterPro" id="IPR036890">
    <property type="entry name" value="HATPase_C_sf"/>
</dbReference>
<keyword evidence="8" id="KW-0902">Two-component regulatory system</keyword>
<dbReference type="SMART" id="SM00387">
    <property type="entry name" value="HATPase_c"/>
    <property type="match status" value="1"/>
</dbReference>
<keyword evidence="7" id="KW-0067">ATP-binding</keyword>
<dbReference type="Pfam" id="PF00512">
    <property type="entry name" value="HisKA"/>
    <property type="match status" value="1"/>
</dbReference>
<keyword evidence="6 12" id="KW-0418">Kinase</keyword>
<comment type="caution">
    <text evidence="12">The sequence shown here is derived from an EMBL/GenBank/DDBJ whole genome shotgun (WGS) entry which is preliminary data.</text>
</comment>
<dbReference type="InterPro" id="IPR036097">
    <property type="entry name" value="HisK_dim/P_sf"/>
</dbReference>
<dbReference type="PROSITE" id="PS50112">
    <property type="entry name" value="PAS"/>
    <property type="match status" value="1"/>
</dbReference>
<dbReference type="InterPro" id="IPR000014">
    <property type="entry name" value="PAS"/>
</dbReference>